<dbReference type="Proteomes" id="UP000234681">
    <property type="component" value="Chromosome 17"/>
</dbReference>
<dbReference type="AlphaFoldDB" id="A6K9F9"/>
<protein>
    <submittedName>
        <fullName evidence="2">RCG45278, isoform CRA_b</fullName>
    </submittedName>
</protein>
<dbReference type="Pfam" id="PF15351">
    <property type="entry name" value="JCAD"/>
    <property type="match status" value="1"/>
</dbReference>
<reference evidence="3" key="1">
    <citation type="submission" date="2005-09" db="EMBL/GenBank/DDBJ databases">
        <authorList>
            <person name="Mural R.J."/>
            <person name="Li P.W."/>
            <person name="Adams M.D."/>
            <person name="Amanatides P.G."/>
            <person name="Baden-Tillson H."/>
            <person name="Barnstead M."/>
            <person name="Chin S.H."/>
            <person name="Dew I."/>
            <person name="Evans C.A."/>
            <person name="Ferriera S."/>
            <person name="Flanigan M."/>
            <person name="Fosler C."/>
            <person name="Glodek A."/>
            <person name="Gu Z."/>
            <person name="Holt R.A."/>
            <person name="Jennings D."/>
            <person name="Kraft C.L."/>
            <person name="Lu F."/>
            <person name="Nguyen T."/>
            <person name="Nusskern D.R."/>
            <person name="Pfannkoch C.M."/>
            <person name="Sitter C."/>
            <person name="Sutton G.G."/>
            <person name="Venter J.C."/>
            <person name="Wang Z."/>
            <person name="Woodage T."/>
            <person name="Zheng X.H."/>
            <person name="Zhong F."/>
        </authorList>
    </citation>
    <scope>NUCLEOTIDE SEQUENCE [LARGE SCALE GENOMIC DNA]</scope>
    <source>
        <strain>BN</strain>
        <strain evidence="3">Sprague-Dawley</strain>
    </source>
</reference>
<dbReference type="InterPro" id="IPR028221">
    <property type="entry name" value="JCAD"/>
</dbReference>
<feature type="region of interest" description="Disordered" evidence="1">
    <location>
        <begin position="1"/>
        <end position="120"/>
    </location>
</feature>
<sequence>MYSVEDLLISHGYKPARDAPVPREDKSERCRSRRTGPQAGQGLLNGYKDGPTAHAHSRTALGTGHVSNSEKHSSKPRGHQEYQSSSSRTPEAGCLAETHCQGRTSRDLPVSWQPQLRQEA</sequence>
<proteinExistence type="predicted"/>
<gene>
    <name evidence="2" type="ORF">rCG_45278</name>
</gene>
<dbReference type="PANTHER" id="PTHR34757">
    <property type="entry name" value="JUNCTIONAL PROTEIN ASSOCIATED WITH CORONARY ARTERY DISEASE"/>
    <property type="match status" value="1"/>
</dbReference>
<accession>A6K9F9</accession>
<organism evidence="2 3">
    <name type="scientific">Rattus norvegicus</name>
    <name type="common">Rat</name>
    <dbReference type="NCBI Taxonomy" id="10116"/>
    <lineage>
        <taxon>Eukaryota</taxon>
        <taxon>Metazoa</taxon>
        <taxon>Chordata</taxon>
        <taxon>Craniata</taxon>
        <taxon>Vertebrata</taxon>
        <taxon>Euteleostomi</taxon>
        <taxon>Mammalia</taxon>
        <taxon>Eutheria</taxon>
        <taxon>Euarchontoglires</taxon>
        <taxon>Glires</taxon>
        <taxon>Rodentia</taxon>
        <taxon>Myomorpha</taxon>
        <taxon>Muroidea</taxon>
        <taxon>Muridae</taxon>
        <taxon>Murinae</taxon>
        <taxon>Rattus</taxon>
    </lineage>
</organism>
<evidence type="ECO:0000256" key="1">
    <source>
        <dbReference type="SAM" id="MobiDB-lite"/>
    </source>
</evidence>
<evidence type="ECO:0000313" key="2">
    <source>
        <dbReference type="EMBL" id="EDL87452.1"/>
    </source>
</evidence>
<dbReference type="PANTHER" id="PTHR34757:SF1">
    <property type="entry name" value="JUNCTIONAL CADHERIN 5-ASSOCIATED PROTEIN"/>
    <property type="match status" value="1"/>
</dbReference>
<feature type="compositionally biased region" description="Basic and acidic residues" evidence="1">
    <location>
        <begin position="15"/>
        <end position="30"/>
    </location>
</feature>
<dbReference type="EMBL" id="CH474030">
    <property type="protein sequence ID" value="EDL87452.1"/>
    <property type="molecule type" value="Genomic_DNA"/>
</dbReference>
<name>A6K9F9_RAT</name>
<evidence type="ECO:0000313" key="3">
    <source>
        <dbReference type="Proteomes" id="UP000234681"/>
    </source>
</evidence>
<dbReference type="GO" id="GO:0005911">
    <property type="term" value="C:cell-cell junction"/>
    <property type="evidence" value="ECO:0007669"/>
    <property type="project" value="InterPro"/>
</dbReference>